<dbReference type="EMBL" id="QGKU01000025">
    <property type="protein sequence ID" value="PWR03655.1"/>
    <property type="molecule type" value="Genomic_DNA"/>
</dbReference>
<dbReference type="RefSeq" id="WP_109810773.1">
    <property type="nucleotide sequence ID" value="NZ_QGKU01000025.1"/>
</dbReference>
<evidence type="ECO:0000313" key="6">
    <source>
        <dbReference type="Proteomes" id="UP000245680"/>
    </source>
</evidence>
<dbReference type="PIRSF" id="PIRSF006241">
    <property type="entry name" value="HyI"/>
    <property type="match status" value="1"/>
</dbReference>
<dbReference type="PANTHER" id="PTHR43489:SF6">
    <property type="entry name" value="HYDROXYPYRUVATE ISOMERASE-RELATED"/>
    <property type="match status" value="1"/>
</dbReference>
<name>A0A2V2LE14_9RHOB</name>
<organism evidence="5 6">
    <name type="scientific">Meridianimarinicoccus roseus</name>
    <dbReference type="NCBI Taxonomy" id="2072018"/>
    <lineage>
        <taxon>Bacteria</taxon>
        <taxon>Pseudomonadati</taxon>
        <taxon>Pseudomonadota</taxon>
        <taxon>Alphaproteobacteria</taxon>
        <taxon>Rhodobacterales</taxon>
        <taxon>Paracoccaceae</taxon>
        <taxon>Meridianimarinicoccus</taxon>
    </lineage>
</organism>
<evidence type="ECO:0000256" key="1">
    <source>
        <dbReference type="ARBA" id="ARBA00023235"/>
    </source>
</evidence>
<dbReference type="InterPro" id="IPR036237">
    <property type="entry name" value="Xyl_isomerase-like_sf"/>
</dbReference>
<keyword evidence="1 2" id="KW-0413">Isomerase</keyword>
<evidence type="ECO:0000256" key="3">
    <source>
        <dbReference type="PIRSR" id="PIRSR006241-50"/>
    </source>
</evidence>
<comment type="similarity">
    <text evidence="2">Belongs to the hyi family.</text>
</comment>
<dbReference type="OrthoDB" id="9786584at2"/>
<gene>
    <name evidence="5" type="ORF">DKT77_05805</name>
</gene>
<dbReference type="InterPro" id="IPR013022">
    <property type="entry name" value="Xyl_isomerase-like_TIM-brl"/>
</dbReference>
<sequence>MRISANLGLLWTHLDLPDAIAAAAAAGFDAVECHWPYAIPAADLRAVLDRAGMELLSLNTAPGGAGEFGLTALPGREHEARAAFDTALAYAVQARVPMIHVMAGISTAPEALDVFANTLECCCRAAAAHGVTLLIEPINRHDVPGYALSDPDVAVRLITGLGAPNLRIMADCYHLARMGHDVPAMLARLGKLIGHVQIAGVPARNEPDRGTLDPAAVLAALARVGYRGAIGAEYRPSDPQEPDLRWLGALRRAD</sequence>
<accession>A0A2V2LE14</accession>
<dbReference type="GO" id="GO:0008903">
    <property type="term" value="F:hydroxypyruvate isomerase activity"/>
    <property type="evidence" value="ECO:0007669"/>
    <property type="project" value="TreeGrafter"/>
</dbReference>
<dbReference type="Pfam" id="PF01261">
    <property type="entry name" value="AP_endonuc_2"/>
    <property type="match status" value="1"/>
</dbReference>
<keyword evidence="6" id="KW-1185">Reference proteome</keyword>
<dbReference type="SUPFAM" id="SSF51658">
    <property type="entry name" value="Xylose isomerase-like"/>
    <property type="match status" value="1"/>
</dbReference>
<evidence type="ECO:0000313" key="5">
    <source>
        <dbReference type="EMBL" id="PWR03655.1"/>
    </source>
</evidence>
<dbReference type="AlphaFoldDB" id="A0A2V2LE14"/>
<comment type="caution">
    <text evidence="5">The sequence shown here is derived from an EMBL/GenBank/DDBJ whole genome shotgun (WGS) entry which is preliminary data.</text>
</comment>
<dbReference type="Gene3D" id="3.20.20.150">
    <property type="entry name" value="Divalent-metal-dependent TIM barrel enzymes"/>
    <property type="match status" value="1"/>
</dbReference>
<dbReference type="PANTHER" id="PTHR43489">
    <property type="entry name" value="ISOMERASE"/>
    <property type="match status" value="1"/>
</dbReference>
<evidence type="ECO:0000259" key="4">
    <source>
        <dbReference type="Pfam" id="PF01261"/>
    </source>
</evidence>
<feature type="active site" description="Proton donor/acceptor" evidence="3">
    <location>
        <position position="233"/>
    </location>
</feature>
<evidence type="ECO:0000256" key="2">
    <source>
        <dbReference type="PIRNR" id="PIRNR006241"/>
    </source>
</evidence>
<reference evidence="5 6" key="1">
    <citation type="submission" date="2018-05" db="EMBL/GenBank/DDBJ databases">
        <title>Rhodobacteraceae gen. nov., sp. nov. isolated from sea water.</title>
        <authorList>
            <person name="Ren Y."/>
        </authorList>
    </citation>
    <scope>NUCLEOTIDE SEQUENCE [LARGE SCALE GENOMIC DNA]</scope>
    <source>
        <strain evidence="5 6">TG-679</strain>
    </source>
</reference>
<dbReference type="GO" id="GO:0046487">
    <property type="term" value="P:glyoxylate metabolic process"/>
    <property type="evidence" value="ECO:0007669"/>
    <property type="project" value="TreeGrafter"/>
</dbReference>
<protein>
    <submittedName>
        <fullName evidence="5">Isomerase</fullName>
    </submittedName>
</protein>
<feature type="domain" description="Xylose isomerase-like TIM barrel" evidence="4">
    <location>
        <begin position="20"/>
        <end position="247"/>
    </location>
</feature>
<dbReference type="InterPro" id="IPR050417">
    <property type="entry name" value="Sugar_Epim/Isomerase"/>
</dbReference>
<proteinExistence type="inferred from homology"/>
<feature type="active site" description="Proton donor/acceptor" evidence="3">
    <location>
        <position position="136"/>
    </location>
</feature>
<dbReference type="InterPro" id="IPR026040">
    <property type="entry name" value="HyI-like"/>
</dbReference>
<dbReference type="Proteomes" id="UP000245680">
    <property type="component" value="Unassembled WGS sequence"/>
</dbReference>